<sequence>MLSETPFEGQRVEMFVYVRDEGGKIVTKVKASIEIT</sequence>
<dbReference type="AlphaFoldDB" id="A0A090G495"/>
<accession>A0A090G495</accession>
<dbReference type="Proteomes" id="UP000046122">
    <property type="component" value="Unassembled WGS sequence"/>
</dbReference>
<dbReference type="EMBL" id="CCNE01000016">
    <property type="protein sequence ID" value="CDX56065.1"/>
    <property type="molecule type" value="Genomic_DNA"/>
</dbReference>
<name>A0A090G495_MESPL</name>
<organism evidence="1 2">
    <name type="scientific">Mesorhizobium plurifarium</name>
    <dbReference type="NCBI Taxonomy" id="69974"/>
    <lineage>
        <taxon>Bacteria</taxon>
        <taxon>Pseudomonadati</taxon>
        <taxon>Pseudomonadota</taxon>
        <taxon>Alphaproteobacteria</taxon>
        <taxon>Hyphomicrobiales</taxon>
        <taxon>Phyllobacteriaceae</taxon>
        <taxon>Mesorhizobium</taxon>
    </lineage>
</organism>
<proteinExistence type="predicted"/>
<gene>
    <name evidence="1" type="ORF">MPL3365_230012</name>
</gene>
<reference evidence="1 2" key="1">
    <citation type="submission" date="2014-08" db="EMBL/GenBank/DDBJ databases">
        <authorList>
            <person name="Moulin Lionel"/>
        </authorList>
    </citation>
    <scope>NUCLEOTIDE SEQUENCE [LARGE SCALE GENOMIC DNA]</scope>
</reference>
<protein>
    <submittedName>
        <fullName evidence="1">Uncharacterized protein</fullName>
    </submittedName>
</protein>
<evidence type="ECO:0000313" key="2">
    <source>
        <dbReference type="Proteomes" id="UP000046122"/>
    </source>
</evidence>
<evidence type="ECO:0000313" key="1">
    <source>
        <dbReference type="EMBL" id="CDX56065.1"/>
    </source>
</evidence>